<keyword evidence="2" id="KW-1185">Reference proteome</keyword>
<organism evidence="1 2">
    <name type="scientific">Characodon lateralis</name>
    <dbReference type="NCBI Taxonomy" id="208331"/>
    <lineage>
        <taxon>Eukaryota</taxon>
        <taxon>Metazoa</taxon>
        <taxon>Chordata</taxon>
        <taxon>Craniata</taxon>
        <taxon>Vertebrata</taxon>
        <taxon>Euteleostomi</taxon>
        <taxon>Actinopterygii</taxon>
        <taxon>Neopterygii</taxon>
        <taxon>Teleostei</taxon>
        <taxon>Neoteleostei</taxon>
        <taxon>Acanthomorphata</taxon>
        <taxon>Ovalentaria</taxon>
        <taxon>Atherinomorphae</taxon>
        <taxon>Cyprinodontiformes</taxon>
        <taxon>Goodeidae</taxon>
        <taxon>Characodon</taxon>
    </lineage>
</organism>
<sequence>MAVTPRRRQHLCERGNYSTGPAFLLPPRWMPLTGGETNPLPACRCIVVTGGLGWLSGAKRQKQRPEGTVVPRSHRKTFQAKTHLHIICSLCSVYLCSTNSQQKALSKSKI</sequence>
<gene>
    <name evidence="1" type="ORF">CHARACLAT_026415</name>
</gene>
<accession>A0ABU7F7B4</accession>
<evidence type="ECO:0000313" key="2">
    <source>
        <dbReference type="Proteomes" id="UP001352852"/>
    </source>
</evidence>
<evidence type="ECO:0000313" key="1">
    <source>
        <dbReference type="EMBL" id="MED6294961.1"/>
    </source>
</evidence>
<dbReference type="Proteomes" id="UP001352852">
    <property type="component" value="Unassembled WGS sequence"/>
</dbReference>
<name>A0ABU7F7B4_9TELE</name>
<comment type="caution">
    <text evidence="1">The sequence shown here is derived from an EMBL/GenBank/DDBJ whole genome shotgun (WGS) entry which is preliminary data.</text>
</comment>
<dbReference type="EMBL" id="JAHUTJ010076959">
    <property type="protein sequence ID" value="MED6294961.1"/>
    <property type="molecule type" value="Genomic_DNA"/>
</dbReference>
<reference evidence="1 2" key="1">
    <citation type="submission" date="2021-06" db="EMBL/GenBank/DDBJ databases">
        <authorList>
            <person name="Palmer J.M."/>
        </authorList>
    </citation>
    <scope>NUCLEOTIDE SEQUENCE [LARGE SCALE GENOMIC DNA]</scope>
    <source>
        <strain evidence="1 2">CL_MEX2019</strain>
        <tissue evidence="1">Muscle</tissue>
    </source>
</reference>
<proteinExistence type="predicted"/>
<protein>
    <submittedName>
        <fullName evidence="1">Uncharacterized protein</fullName>
    </submittedName>
</protein>